<accession>A0A6C0B398</accession>
<reference evidence="1" key="1">
    <citation type="journal article" date="2020" name="Nature">
        <title>Giant virus diversity and host interactions through global metagenomics.</title>
        <authorList>
            <person name="Schulz F."/>
            <person name="Roux S."/>
            <person name="Paez-Espino D."/>
            <person name="Jungbluth S."/>
            <person name="Walsh D.A."/>
            <person name="Denef V.J."/>
            <person name="McMahon K.D."/>
            <person name="Konstantinidis K.T."/>
            <person name="Eloe-Fadrosh E.A."/>
            <person name="Kyrpides N.C."/>
            <person name="Woyke T."/>
        </authorList>
    </citation>
    <scope>NUCLEOTIDE SEQUENCE</scope>
    <source>
        <strain evidence="1">GVMAG-M-3300009187-29</strain>
    </source>
</reference>
<evidence type="ECO:0000313" key="1">
    <source>
        <dbReference type="EMBL" id="QHS86261.1"/>
    </source>
</evidence>
<sequence length="54" mass="6149">MTTVDVSKYQEHIRCLNEALTSNLSLLDGLSAEKLRAIIEVYENLLKKVLDIED</sequence>
<protein>
    <submittedName>
        <fullName evidence="1">Uncharacterized protein</fullName>
    </submittedName>
</protein>
<dbReference type="EMBL" id="MN739052">
    <property type="protein sequence ID" value="QHS86261.1"/>
    <property type="molecule type" value="Genomic_DNA"/>
</dbReference>
<dbReference type="AlphaFoldDB" id="A0A6C0B398"/>
<name>A0A6C0B398_9ZZZZ</name>
<organism evidence="1">
    <name type="scientific">viral metagenome</name>
    <dbReference type="NCBI Taxonomy" id="1070528"/>
    <lineage>
        <taxon>unclassified sequences</taxon>
        <taxon>metagenomes</taxon>
        <taxon>organismal metagenomes</taxon>
    </lineage>
</organism>
<proteinExistence type="predicted"/>